<evidence type="ECO:0000256" key="3">
    <source>
        <dbReference type="ARBA" id="ARBA00022729"/>
    </source>
</evidence>
<reference evidence="6" key="1">
    <citation type="submission" date="2022-11" db="EMBL/GenBank/DDBJ databases">
        <title>Centuries of genome instability and evolution in soft-shell clam transmissible cancer (bioRxiv).</title>
        <authorList>
            <person name="Hart S.F.M."/>
            <person name="Yonemitsu M.A."/>
            <person name="Giersch R.M."/>
            <person name="Beal B.F."/>
            <person name="Arriagada G."/>
            <person name="Davis B.W."/>
            <person name="Ostrander E.A."/>
            <person name="Goff S.P."/>
            <person name="Metzger M.J."/>
        </authorList>
    </citation>
    <scope>NUCLEOTIDE SEQUENCE</scope>
    <source>
        <strain evidence="6">MELC-2E11</strain>
        <tissue evidence="6">Siphon/mantle</tissue>
    </source>
</reference>
<dbReference type="PRINTS" id="PR01705">
    <property type="entry name" value="TSP1REPEAT"/>
</dbReference>
<protein>
    <submittedName>
        <fullName evidence="6">CADN-like protein</fullName>
    </submittedName>
</protein>
<gene>
    <name evidence="6" type="ORF">MAR_011558</name>
</gene>
<evidence type="ECO:0000256" key="2">
    <source>
        <dbReference type="ARBA" id="ARBA00022525"/>
    </source>
</evidence>
<dbReference type="Pfam" id="PF00090">
    <property type="entry name" value="TSP_1"/>
    <property type="match status" value="2"/>
</dbReference>
<evidence type="ECO:0000313" key="6">
    <source>
        <dbReference type="EMBL" id="WAR25854.1"/>
    </source>
</evidence>
<keyword evidence="7" id="KW-1185">Reference proteome</keyword>
<dbReference type="SUPFAM" id="SSF82895">
    <property type="entry name" value="TSP-1 type 1 repeat"/>
    <property type="match status" value="1"/>
</dbReference>
<dbReference type="Gene3D" id="2.20.100.10">
    <property type="entry name" value="Thrombospondin type-1 (TSP1) repeat"/>
    <property type="match status" value="1"/>
</dbReference>
<dbReference type="Proteomes" id="UP001164746">
    <property type="component" value="Chromosome 14"/>
</dbReference>
<proteinExistence type="predicted"/>
<dbReference type="PANTHER" id="PTHR22906">
    <property type="entry name" value="PROPERDIN"/>
    <property type="match status" value="1"/>
</dbReference>
<evidence type="ECO:0000256" key="1">
    <source>
        <dbReference type="ARBA" id="ARBA00004613"/>
    </source>
</evidence>
<dbReference type="PROSITE" id="PS50092">
    <property type="entry name" value="TSP1"/>
    <property type="match status" value="1"/>
</dbReference>
<organism evidence="6 7">
    <name type="scientific">Mya arenaria</name>
    <name type="common">Soft-shell clam</name>
    <dbReference type="NCBI Taxonomy" id="6604"/>
    <lineage>
        <taxon>Eukaryota</taxon>
        <taxon>Metazoa</taxon>
        <taxon>Spiralia</taxon>
        <taxon>Lophotrochozoa</taxon>
        <taxon>Mollusca</taxon>
        <taxon>Bivalvia</taxon>
        <taxon>Autobranchia</taxon>
        <taxon>Heteroconchia</taxon>
        <taxon>Euheterodonta</taxon>
        <taxon>Imparidentia</taxon>
        <taxon>Neoheterodontei</taxon>
        <taxon>Myida</taxon>
        <taxon>Myoidea</taxon>
        <taxon>Myidae</taxon>
        <taxon>Mya</taxon>
    </lineage>
</organism>
<dbReference type="PANTHER" id="PTHR22906:SF43">
    <property type="entry name" value="PROPERDIN"/>
    <property type="match status" value="1"/>
</dbReference>
<keyword evidence="4" id="KW-0677">Repeat</keyword>
<sequence>MFIQLMVGGERGSPVRFVNATTKRTGDEHVTVRPQLVQGTEAGLTGSHGWLVLRPAGMAPGSGYSFVKIINLKTGADIVKAKGEKAKIVLISYVQLMETGLKGKDGVCVTNPATLDTNRETEPAQIPSQLTEGKTAAEMIKKRQHATHTIVQVRKNLNGNWGDWGHWSQCDVTCALGNQIRKRSCDNPLPAFGGQECAGKETELNKCQGGPCPIWSAWFNGPCAATCGQGTYLQVRHCSTGVAKDCGGQQDNSLSVNLHLALNNYVTN</sequence>
<evidence type="ECO:0000313" key="7">
    <source>
        <dbReference type="Proteomes" id="UP001164746"/>
    </source>
</evidence>
<name>A0ABY7FXI1_MYAAR</name>
<dbReference type="InterPro" id="IPR052065">
    <property type="entry name" value="Compl_asym_regulator"/>
</dbReference>
<keyword evidence="3" id="KW-0732">Signal</keyword>
<dbReference type="SMART" id="SM00209">
    <property type="entry name" value="TSP1"/>
    <property type="match status" value="1"/>
</dbReference>
<keyword evidence="2" id="KW-0964">Secreted</keyword>
<dbReference type="EMBL" id="CP111025">
    <property type="protein sequence ID" value="WAR25854.1"/>
    <property type="molecule type" value="Genomic_DNA"/>
</dbReference>
<comment type="subcellular location">
    <subcellularLocation>
        <location evidence="1">Secreted</location>
    </subcellularLocation>
</comment>
<evidence type="ECO:0000256" key="4">
    <source>
        <dbReference type="ARBA" id="ARBA00022737"/>
    </source>
</evidence>
<keyword evidence="5" id="KW-1015">Disulfide bond</keyword>
<evidence type="ECO:0000256" key="5">
    <source>
        <dbReference type="ARBA" id="ARBA00023157"/>
    </source>
</evidence>
<dbReference type="InterPro" id="IPR000884">
    <property type="entry name" value="TSP1_rpt"/>
</dbReference>
<accession>A0ABY7FXI1</accession>
<dbReference type="InterPro" id="IPR036383">
    <property type="entry name" value="TSP1_rpt_sf"/>
</dbReference>